<organism evidence="2 3">
    <name type="scientific">Corynebacterium marinum DSM 44953</name>
    <dbReference type="NCBI Taxonomy" id="1224162"/>
    <lineage>
        <taxon>Bacteria</taxon>
        <taxon>Bacillati</taxon>
        <taxon>Actinomycetota</taxon>
        <taxon>Actinomycetes</taxon>
        <taxon>Mycobacteriales</taxon>
        <taxon>Corynebacteriaceae</taxon>
        <taxon>Corynebacterium</taxon>
    </lineage>
</organism>
<proteinExistence type="predicted"/>
<keyword evidence="3" id="KW-1185">Reference proteome</keyword>
<keyword evidence="1" id="KW-1133">Transmembrane helix</keyword>
<dbReference type="Proteomes" id="UP000031928">
    <property type="component" value="Chromosome"/>
</dbReference>
<dbReference type="STRING" id="1224162.B840_09530"/>
<feature type="transmembrane region" description="Helical" evidence="1">
    <location>
        <begin position="32"/>
        <end position="52"/>
    </location>
</feature>
<evidence type="ECO:0000313" key="3">
    <source>
        <dbReference type="Proteomes" id="UP000031928"/>
    </source>
</evidence>
<reference evidence="2 3" key="1">
    <citation type="submission" date="2014-05" db="EMBL/GenBank/DDBJ databases">
        <title>Complete genome sequence of Corynebacterium marinum DSM 44953.</title>
        <authorList>
            <person name="Schaffert L."/>
            <person name="Albersmeier A."/>
            <person name="Kalinowski J."/>
            <person name="Ruckert C."/>
        </authorList>
    </citation>
    <scope>NUCLEOTIDE SEQUENCE [LARGE SCALE GENOMIC DNA]</scope>
    <source>
        <strain evidence="2 3">DSM 44953</strain>
    </source>
</reference>
<name>A0A0B6THR9_9CORY</name>
<sequence>MLWHMRALYLGLAAAFSVAALALKLFGVSNLATVACLLVAGIFLVLGLKVTADRRVPRQIELDDGKRATVRAMLDRGDEGAAVRQMQLWFRDASPEEARRAVLDLR</sequence>
<evidence type="ECO:0000256" key="1">
    <source>
        <dbReference type="SAM" id="Phobius"/>
    </source>
</evidence>
<dbReference type="HOGENOM" id="CLU_163887_0_0_11"/>
<evidence type="ECO:0000313" key="2">
    <source>
        <dbReference type="EMBL" id="AJK69497.1"/>
    </source>
</evidence>
<dbReference type="AlphaFoldDB" id="A0A0B6THR9"/>
<dbReference type="KEGG" id="cmq:B840_09530"/>
<protein>
    <submittedName>
        <fullName evidence="2">Uncharacterized protein</fullName>
    </submittedName>
</protein>
<keyword evidence="1" id="KW-0472">Membrane</keyword>
<dbReference type="EMBL" id="CP007790">
    <property type="protein sequence ID" value="AJK69497.1"/>
    <property type="molecule type" value="Genomic_DNA"/>
</dbReference>
<gene>
    <name evidence="2" type="ORF">B840_09530</name>
</gene>
<keyword evidence="1" id="KW-0812">Transmembrane</keyword>
<accession>A0A0B6THR9</accession>